<evidence type="ECO:0000313" key="3">
    <source>
        <dbReference type="EMBL" id="MSV25223.1"/>
    </source>
</evidence>
<dbReference type="GO" id="GO:0004622">
    <property type="term" value="F:phosphatidylcholine lysophospholipase activity"/>
    <property type="evidence" value="ECO:0007669"/>
    <property type="project" value="TreeGrafter"/>
</dbReference>
<keyword evidence="4" id="KW-1185">Reference proteome</keyword>
<keyword evidence="1" id="KW-0732">Signal</keyword>
<dbReference type="SUPFAM" id="SSF52266">
    <property type="entry name" value="SGNH hydrolase"/>
    <property type="match status" value="1"/>
</dbReference>
<evidence type="ECO:0000256" key="1">
    <source>
        <dbReference type="SAM" id="SignalP"/>
    </source>
</evidence>
<dbReference type="Proteomes" id="UP000430222">
    <property type="component" value="Unassembled WGS sequence"/>
</dbReference>
<dbReference type="Gene3D" id="3.40.50.1110">
    <property type="entry name" value="SGNH hydrolase"/>
    <property type="match status" value="1"/>
</dbReference>
<evidence type="ECO:0000259" key="2">
    <source>
        <dbReference type="Pfam" id="PF13472"/>
    </source>
</evidence>
<gene>
    <name evidence="3" type="ORF">FYJ78_08540</name>
</gene>
<dbReference type="PROSITE" id="PS51257">
    <property type="entry name" value="PROKAR_LIPOPROTEIN"/>
    <property type="match status" value="1"/>
</dbReference>
<dbReference type="PANTHER" id="PTHR30383">
    <property type="entry name" value="THIOESTERASE 1/PROTEASE 1/LYSOPHOSPHOLIPASE L1"/>
    <property type="match status" value="1"/>
</dbReference>
<evidence type="ECO:0000313" key="4">
    <source>
        <dbReference type="Proteomes" id="UP000430222"/>
    </source>
</evidence>
<dbReference type="InterPro" id="IPR013783">
    <property type="entry name" value="Ig-like_fold"/>
</dbReference>
<dbReference type="AlphaFoldDB" id="A0A6I2USP2"/>
<accession>A0A6I2USP2</accession>
<sequence>MKRLQKRWIITGVLGLAACLSAGIEPVAAESAAHAVRSVKTAPDVPRVIALGKRESASPSETGSVIPAVKEIRNVRLEWPERPGAVQYQVVLLRSENDEAANIVLTRDAVFTNGVDINLSRFGKAAGGFYWKVCAQDYEGRPLGHFSKPKPITEGSTLNPEAPKPTTQFERMDYVPVYPVFSWIPVDGAKHHEVEVYRENDWGDSLVHRLSAEEYDVYEMGGYTTPGRYFWRVRSLDETGNPISGWSEKSRFTVTSPVPVAALGDSITHGGGAMSVPPGYLLYDWETYSPVPVKNIGFSGNTTEDMIERFERDVLPFSPRILVIMGGVNDYRGTVNGWTTVQHLKTLRDKCDAYGIIPVFATVTPINPDLMARRAHIEAPPLDWQVHQQYINDWIMRQTYCVDVSTMLADGTGCLRSNYTTDGLHPDYFGKKYIGERIGQYLLRTFPWITAGLVKKPVPVFGQ</sequence>
<dbReference type="Gene3D" id="2.60.40.10">
    <property type="entry name" value="Immunoglobulins"/>
    <property type="match status" value="1"/>
</dbReference>
<feature type="signal peptide" evidence="1">
    <location>
        <begin position="1"/>
        <end position="22"/>
    </location>
</feature>
<dbReference type="EMBL" id="VUNL01000009">
    <property type="protein sequence ID" value="MSV25223.1"/>
    <property type="molecule type" value="Genomic_DNA"/>
</dbReference>
<dbReference type="RefSeq" id="WP_154621005.1">
    <property type="nucleotide sequence ID" value="NZ_VUNL01000009.1"/>
</dbReference>
<dbReference type="Pfam" id="PF13472">
    <property type="entry name" value="Lipase_GDSL_2"/>
    <property type="match status" value="1"/>
</dbReference>
<organism evidence="3 4">
    <name type="scientific">Selenomonas montiformis</name>
    <dbReference type="NCBI Taxonomy" id="2652285"/>
    <lineage>
        <taxon>Bacteria</taxon>
        <taxon>Bacillati</taxon>
        <taxon>Bacillota</taxon>
        <taxon>Negativicutes</taxon>
        <taxon>Selenomonadales</taxon>
        <taxon>Selenomonadaceae</taxon>
        <taxon>Selenomonas</taxon>
    </lineage>
</organism>
<dbReference type="InterPro" id="IPR051532">
    <property type="entry name" value="Ester_Hydrolysis_Enzymes"/>
</dbReference>
<dbReference type="InterPro" id="IPR036514">
    <property type="entry name" value="SGNH_hydro_sf"/>
</dbReference>
<dbReference type="PANTHER" id="PTHR30383:SF5">
    <property type="entry name" value="SGNH HYDROLASE-TYPE ESTERASE DOMAIN-CONTAINING PROTEIN"/>
    <property type="match status" value="1"/>
</dbReference>
<comment type="caution">
    <text evidence="3">The sequence shown here is derived from an EMBL/GenBank/DDBJ whole genome shotgun (WGS) entry which is preliminary data.</text>
</comment>
<protein>
    <submittedName>
        <fullName evidence="3">SGNH/GDSL hydrolase family protein</fullName>
    </submittedName>
</protein>
<feature type="chain" id="PRO_5038820463" evidence="1">
    <location>
        <begin position="23"/>
        <end position="463"/>
    </location>
</feature>
<proteinExistence type="predicted"/>
<dbReference type="InterPro" id="IPR013830">
    <property type="entry name" value="SGNH_hydro"/>
</dbReference>
<keyword evidence="3" id="KW-0378">Hydrolase</keyword>
<feature type="domain" description="SGNH hydrolase-type esterase" evidence="2">
    <location>
        <begin position="262"/>
        <end position="427"/>
    </location>
</feature>
<reference evidence="3 4" key="1">
    <citation type="submission" date="2019-08" db="EMBL/GenBank/DDBJ databases">
        <title>In-depth cultivation of the pig gut microbiome towards novel bacterial diversity and tailored functional studies.</title>
        <authorList>
            <person name="Wylensek D."/>
            <person name="Hitch T.C.A."/>
            <person name="Clavel T."/>
        </authorList>
    </citation>
    <scope>NUCLEOTIDE SEQUENCE [LARGE SCALE GENOMIC DNA]</scope>
    <source>
        <strain evidence="4">WCA-380-WT-3B3</strain>
    </source>
</reference>
<name>A0A6I2USP2_9FIRM</name>